<dbReference type="NCBIfam" id="NF038161">
    <property type="entry name" value="lant_II_LchA2"/>
    <property type="match status" value="1"/>
</dbReference>
<gene>
    <name evidence="1" type="ORF">P5633_21540</name>
</gene>
<reference evidence="1" key="1">
    <citation type="submission" date="2025-02" db="EMBL/GenBank/DDBJ databases">
        <title>Complete genome sequences of 52 Bacillus and Priestia strains isolated from West-African fermentations and 26 reference strains from the DSMZ collection.</title>
        <authorList>
            <person name="Wiedenbein E.S."/>
            <person name="Canoy T.S."/>
            <person name="Hui Y."/>
            <person name="Parkouda C."/>
            <person name="Dawende C."/>
            <person name="Ametefe E."/>
            <person name="Jespersen L."/>
            <person name="Nielsen D.S."/>
        </authorList>
    </citation>
    <scope>NUCLEOTIDE SEQUENCE</scope>
    <source>
        <strain evidence="1">PRO56</strain>
    </source>
</reference>
<proteinExistence type="predicted"/>
<dbReference type="AlphaFoldDB" id="A0AAX3RMT2"/>
<protein>
    <submittedName>
        <fullName evidence="1">Class II lanthipeptide, LchA2/BrtA2 family</fullName>
    </submittedName>
</protein>
<evidence type="ECO:0000313" key="2">
    <source>
        <dbReference type="Proteomes" id="UP001214898"/>
    </source>
</evidence>
<organism evidence="1 2">
    <name type="scientific">Bacillus subtilis</name>
    <dbReference type="NCBI Taxonomy" id="1423"/>
    <lineage>
        <taxon>Bacteria</taxon>
        <taxon>Bacillati</taxon>
        <taxon>Bacillota</taxon>
        <taxon>Bacilli</taxon>
        <taxon>Bacillales</taxon>
        <taxon>Bacillaceae</taxon>
        <taxon>Bacillus</taxon>
    </lineage>
</organism>
<accession>A0AAX3RMT2</accession>
<evidence type="ECO:0000313" key="1">
    <source>
        <dbReference type="EMBL" id="WEY84770.1"/>
    </source>
</evidence>
<sequence length="73" mass="7852">MTKQEKAAIYRDVNKHSELGLESPVGEVNEEELKNLAGAKNVNQEEPLSSFIPGPGTCLTAAICPTTGMCNIY</sequence>
<dbReference type="EMBL" id="CP120576">
    <property type="protein sequence ID" value="WEY84770.1"/>
    <property type="molecule type" value="Genomic_DNA"/>
</dbReference>
<name>A0AAX3RMT2_BACIU</name>
<dbReference type="RefSeq" id="WP_060674410.1">
    <property type="nucleotide sequence ID" value="NZ_CP141997.1"/>
</dbReference>
<dbReference type="Proteomes" id="UP001214898">
    <property type="component" value="Chromosome"/>
</dbReference>